<evidence type="ECO:0000259" key="2">
    <source>
        <dbReference type="SMART" id="SM01114"/>
    </source>
</evidence>
<proteinExistence type="predicted"/>
<keyword evidence="4" id="KW-1185">Reference proteome</keyword>
<sequence>MAKSVNFQLCIICQVIGEDNLVEKPSSHEKLLSAIKERAKYGDVKLAELWSVLKDVPFKEIEEKVSWHRKCYQDTTHSGMLKRARERYEREVAGPDESRRKPSNSPQGLLTRSKTAPYDRVVCFFCDGEAKYQQPLHMVSTKSAGSSLEAAVKTSGDPKLLVKLSTALDGQDAHAIDVKYHKNCWAKNVTGVLRKSSITEGHGEETSEIAAKIEFVTMTETALNSGEIMNMAQLQDAFECICRENNVQSKSWNRKSIKELIQREVEGVEFHKPKRVNESERISVKRCRDSAIHLSESLNKTTACEMKTLYDAALILRKAINKSERWIFAGSLDTLSNKHCPEELHCFFRWIIQGPNNTLSDEEKCNEVRKRAMHLAQSTISMCLTERQLKNRKSQAINTTREMPQQLAVSLASHQAIRSKEIVNLLHGFGMAVEYNRLLRVESQIEKTVLQRMEKEDGMYLPPDIVKGRHVFFAIDNVDFAEDTPDGKRTLHGTAMAIYQATDLDDEQPVLRLEESTNCSRTVRELPDSFTALQECPAPSPKPIVPLHPRFGLMEEHEIPIIVSRDEFAWLFSRTFNAGRIENDEDQARVPVWSGYNSLVNKALPVTRVGAPPLVAHPPHEWNTLLTVLMQAQNISTIVVGSERKTVISLDMGLYLPSKKLQMARNDLNHLILRPGELHIVMAMLRTIGAYIDSSGIDMCWIESELYGPSTVKQILDGNHVKRGEKAHMITLQALFALYLDGFLKTLPELRQSLFAPDGTMLHCSCKSALMHILEKLTGESSSEVTRQTSSPNAEVQFKVAIVDGMAEIQSLDKPEWIKTCKHLAEHFNNRLFSKYDENQEIRLIFDRYDVPSSLKSATRTRRQGLEDPVYYRISDSTHIAKVPLKKLLSHTKTKAELTTFLAKKVKERGQVLRRQLVVAWGKECEATHKDMGHLQSDHEEADTKIILHAVDATADGATDLTIHSPDTDVLVLAIRRSSEMCLNTSFVTGRGTSHRSIKLQPIAEALGPEKTAALPAFHAITGADNTGSLSGKGKVSCWKAFLEADDSVLNALAKLGREEEPGTDIKVGIERFVCQLCLPRTDITTVKELRWFLFRKKQAESDKLPPTQAALHQAILRAHFQLLVWNKDTEPNPVLPSPSDYGWVMENAEWVPVMTTLPPAPEAVIELVKCGCSKERCSTNRCQCRRAGLLCTDLCSCSDDSECENQHDDDQYQYDEDESDEDECSDDFSVILIICDIIANWIIKVGFS</sequence>
<feature type="compositionally biased region" description="Basic and acidic residues" evidence="1">
    <location>
        <begin position="90"/>
        <end position="100"/>
    </location>
</feature>
<dbReference type="SMART" id="SM01114">
    <property type="entry name" value="CXC"/>
    <property type="match status" value="1"/>
</dbReference>
<comment type="caution">
    <text evidence="3">The sequence shown here is derived from an EMBL/GenBank/DDBJ whole genome shotgun (WGS) entry which is preliminary data.</text>
</comment>
<organism evidence="3 4">
    <name type="scientific">Porites lobata</name>
    <dbReference type="NCBI Taxonomy" id="104759"/>
    <lineage>
        <taxon>Eukaryota</taxon>
        <taxon>Metazoa</taxon>
        <taxon>Cnidaria</taxon>
        <taxon>Anthozoa</taxon>
        <taxon>Hexacorallia</taxon>
        <taxon>Scleractinia</taxon>
        <taxon>Fungiina</taxon>
        <taxon>Poritidae</taxon>
        <taxon>Porites</taxon>
    </lineage>
</organism>
<protein>
    <recommendedName>
        <fullName evidence="2">Tesmin/TSO1-like CXC domain-containing protein</fullName>
    </recommendedName>
</protein>
<accession>A0ABN8PVR5</accession>
<evidence type="ECO:0000313" key="4">
    <source>
        <dbReference type="Proteomes" id="UP001159405"/>
    </source>
</evidence>
<gene>
    <name evidence="3" type="ORF">PLOB_00048723</name>
</gene>
<dbReference type="PANTHER" id="PTHR47018:SF3">
    <property type="entry name" value="MYCBP-ASSOCIATED PROTEIN"/>
    <property type="match status" value="1"/>
</dbReference>
<feature type="region of interest" description="Disordered" evidence="1">
    <location>
        <begin position="90"/>
        <end position="111"/>
    </location>
</feature>
<dbReference type="EMBL" id="CALNXK010000092">
    <property type="protein sequence ID" value="CAH3151769.1"/>
    <property type="molecule type" value="Genomic_DNA"/>
</dbReference>
<dbReference type="InterPro" id="IPR033467">
    <property type="entry name" value="Tesmin/TSO1-like_CXC"/>
</dbReference>
<evidence type="ECO:0000256" key="1">
    <source>
        <dbReference type="SAM" id="MobiDB-lite"/>
    </source>
</evidence>
<name>A0ABN8PVR5_9CNID</name>
<feature type="non-terminal residue" evidence="3">
    <location>
        <position position="1249"/>
    </location>
</feature>
<dbReference type="PANTHER" id="PTHR47018">
    <property type="entry name" value="CXC DOMAIN-CONTAINING PROTEIN-RELATED"/>
    <property type="match status" value="1"/>
</dbReference>
<evidence type="ECO:0000313" key="3">
    <source>
        <dbReference type="EMBL" id="CAH3151769.1"/>
    </source>
</evidence>
<reference evidence="3 4" key="1">
    <citation type="submission" date="2022-05" db="EMBL/GenBank/DDBJ databases">
        <authorList>
            <consortium name="Genoscope - CEA"/>
            <person name="William W."/>
        </authorList>
    </citation>
    <scope>NUCLEOTIDE SEQUENCE [LARGE SCALE GENOMIC DNA]</scope>
</reference>
<dbReference type="Proteomes" id="UP001159405">
    <property type="component" value="Unassembled WGS sequence"/>
</dbReference>
<feature type="domain" description="Tesmin/TSO1-like CXC" evidence="2">
    <location>
        <begin position="1166"/>
        <end position="1210"/>
    </location>
</feature>